<dbReference type="PANTHER" id="PTHR11910">
    <property type="entry name" value="ATP SYNTHASE DELTA CHAIN"/>
    <property type="match status" value="1"/>
</dbReference>
<dbReference type="GO" id="GO:0046933">
    <property type="term" value="F:proton-transporting ATP synthase activity, rotational mechanism"/>
    <property type="evidence" value="ECO:0007669"/>
    <property type="project" value="UniProtKB-UniRule"/>
</dbReference>
<evidence type="ECO:0000313" key="8">
    <source>
        <dbReference type="EMBL" id="KAB1632422.1"/>
    </source>
</evidence>
<dbReference type="Proteomes" id="UP000481339">
    <property type="component" value="Unassembled WGS sequence"/>
</dbReference>
<gene>
    <name evidence="7 8" type="primary">atpH</name>
    <name evidence="8" type="ORF">F8O02_05310</name>
</gene>
<dbReference type="InterPro" id="IPR000711">
    <property type="entry name" value="ATPase_OSCP/dsu"/>
</dbReference>
<keyword evidence="3 7" id="KW-0375">Hydrogen ion transport</keyword>
<organism evidence="8 9">
    <name type="scientific">Pseudoclavibacter caeni</name>
    <dbReference type="NCBI Taxonomy" id="908846"/>
    <lineage>
        <taxon>Bacteria</taxon>
        <taxon>Bacillati</taxon>
        <taxon>Actinomycetota</taxon>
        <taxon>Actinomycetes</taxon>
        <taxon>Micrococcales</taxon>
        <taxon>Microbacteriaceae</taxon>
        <taxon>Pseudoclavibacter</taxon>
    </lineage>
</organism>
<keyword evidence="2 7" id="KW-0813">Transport</keyword>
<keyword evidence="6 7" id="KW-0066">ATP synthesis</keyword>
<proteinExistence type="inferred from homology"/>
<name>A0A7C8BS12_9MICO</name>
<comment type="caution">
    <text evidence="8">The sequence shown here is derived from an EMBL/GenBank/DDBJ whole genome shotgun (WGS) entry which is preliminary data.</text>
</comment>
<dbReference type="RefSeq" id="WP_158036200.1">
    <property type="nucleotide sequence ID" value="NZ_BAAAZV010000017.1"/>
</dbReference>
<dbReference type="Pfam" id="PF00213">
    <property type="entry name" value="OSCP"/>
    <property type="match status" value="1"/>
</dbReference>
<comment type="function">
    <text evidence="7">This protein is part of the stalk that links CF(0) to CF(1). It either transmits conformational changes from CF(0) to CF(1) or is implicated in proton conduction.</text>
</comment>
<evidence type="ECO:0000256" key="2">
    <source>
        <dbReference type="ARBA" id="ARBA00022448"/>
    </source>
</evidence>
<dbReference type="NCBIfam" id="TIGR01145">
    <property type="entry name" value="ATP_synt_delta"/>
    <property type="match status" value="1"/>
</dbReference>
<evidence type="ECO:0000256" key="7">
    <source>
        <dbReference type="HAMAP-Rule" id="MF_01416"/>
    </source>
</evidence>
<keyword evidence="9" id="KW-1185">Reference proteome</keyword>
<comment type="function">
    <text evidence="7">F(1)F(0) ATP synthase produces ATP from ADP in the presence of a proton or sodium gradient. F-type ATPases consist of two structural domains, F(1) containing the extramembraneous catalytic core and F(0) containing the membrane proton channel, linked together by a central stalk and a peripheral stalk. During catalysis, ATP synthesis in the catalytic domain of F(1) is coupled via a rotary mechanism of the central stalk subunits to proton translocation.</text>
</comment>
<reference evidence="8 9" key="1">
    <citation type="submission" date="2019-09" db="EMBL/GenBank/DDBJ databases">
        <title>Phylogeny of genus Pseudoclavibacter and closely related genus.</title>
        <authorList>
            <person name="Li Y."/>
        </authorList>
    </citation>
    <scope>NUCLEOTIDE SEQUENCE [LARGE SCALE GENOMIC DNA]</scope>
    <source>
        <strain evidence="8 9">JCM 16921</strain>
    </source>
</reference>
<keyword evidence="5 7" id="KW-0472">Membrane</keyword>
<dbReference type="HAMAP" id="MF_01416">
    <property type="entry name" value="ATP_synth_delta_bact"/>
    <property type="match status" value="1"/>
</dbReference>
<evidence type="ECO:0000313" key="9">
    <source>
        <dbReference type="Proteomes" id="UP000481339"/>
    </source>
</evidence>
<protein>
    <recommendedName>
        <fullName evidence="7">ATP synthase subunit delta</fullName>
    </recommendedName>
    <alternativeName>
        <fullName evidence="7">ATP synthase F(1) sector subunit delta</fullName>
    </alternativeName>
    <alternativeName>
        <fullName evidence="7">F-type ATPase subunit delta</fullName>
        <shortName evidence="7">F-ATPase subunit delta</shortName>
    </alternativeName>
</protein>
<comment type="similarity">
    <text evidence="7">Belongs to the ATPase delta chain family.</text>
</comment>
<evidence type="ECO:0000256" key="6">
    <source>
        <dbReference type="ARBA" id="ARBA00023310"/>
    </source>
</evidence>
<evidence type="ECO:0000256" key="4">
    <source>
        <dbReference type="ARBA" id="ARBA00023065"/>
    </source>
</evidence>
<dbReference type="GO" id="GO:0005886">
    <property type="term" value="C:plasma membrane"/>
    <property type="evidence" value="ECO:0007669"/>
    <property type="project" value="UniProtKB-SubCell"/>
</dbReference>
<dbReference type="GO" id="GO:0045259">
    <property type="term" value="C:proton-transporting ATP synthase complex"/>
    <property type="evidence" value="ECO:0007669"/>
    <property type="project" value="UniProtKB-KW"/>
</dbReference>
<dbReference type="AlphaFoldDB" id="A0A7C8BS12"/>
<dbReference type="EMBL" id="WBKA01000003">
    <property type="protein sequence ID" value="KAB1632422.1"/>
    <property type="molecule type" value="Genomic_DNA"/>
</dbReference>
<keyword evidence="7" id="KW-1003">Cell membrane</keyword>
<keyword evidence="7" id="KW-0139">CF(1)</keyword>
<evidence type="ECO:0000256" key="1">
    <source>
        <dbReference type="ARBA" id="ARBA00004370"/>
    </source>
</evidence>
<keyword evidence="4 7" id="KW-0406">Ion transport</keyword>
<evidence type="ECO:0000256" key="3">
    <source>
        <dbReference type="ARBA" id="ARBA00022781"/>
    </source>
</evidence>
<sequence length="267" mass="28372">MGSATAHALAKARAALVADAGSERLDFARGLFLVADTLGESAALRGVIADPSTDERERTAVINRLFTGRAPEDVVAYTRLLAGLRWSSADELVESVEELGELAVARSATAAGRLERLEDELFDVAQVFAGSRELQLSLSHPGEHPDAERRLVERLFGDRALPETVLLTERAVRAVRGSMVARRLDDIAERVSATAGRRVALATAATPLTESERTQLARALEREAGGPVHVNVAVDPALVGGVVVCIGDVVIDSSARTKLAQLRQAIA</sequence>
<comment type="subcellular location">
    <subcellularLocation>
        <location evidence="7">Cell membrane</location>
        <topology evidence="7">Peripheral membrane protein</topology>
    </subcellularLocation>
    <subcellularLocation>
        <location evidence="1">Membrane</location>
    </subcellularLocation>
</comment>
<accession>A0A7C8BS12</accession>
<dbReference type="OrthoDB" id="5242917at2"/>
<evidence type="ECO:0000256" key="5">
    <source>
        <dbReference type="ARBA" id="ARBA00023136"/>
    </source>
</evidence>